<evidence type="ECO:0000313" key="11">
    <source>
        <dbReference type="Proteomes" id="UP000075883"/>
    </source>
</evidence>
<keyword evidence="6" id="KW-0675">Receptor</keyword>
<feature type="transmembrane region" description="Helical" evidence="8">
    <location>
        <begin position="525"/>
        <end position="542"/>
    </location>
</feature>
<evidence type="ECO:0000256" key="8">
    <source>
        <dbReference type="SAM" id="Phobius"/>
    </source>
</evidence>
<dbReference type="EMBL" id="AXCM01004751">
    <property type="status" value="NOT_ANNOTATED_CDS"/>
    <property type="molecule type" value="Genomic_DNA"/>
</dbReference>
<dbReference type="GO" id="GO:0005886">
    <property type="term" value="C:plasma membrane"/>
    <property type="evidence" value="ECO:0007669"/>
    <property type="project" value="UniProtKB-SubCell"/>
</dbReference>
<dbReference type="EMBL" id="AXCM01004749">
    <property type="status" value="NOT_ANNOTATED_CDS"/>
    <property type="molecule type" value="Genomic_DNA"/>
</dbReference>
<organism evidence="10 11">
    <name type="scientific">Anopheles culicifacies</name>
    <dbReference type="NCBI Taxonomy" id="139723"/>
    <lineage>
        <taxon>Eukaryota</taxon>
        <taxon>Metazoa</taxon>
        <taxon>Ecdysozoa</taxon>
        <taxon>Arthropoda</taxon>
        <taxon>Hexapoda</taxon>
        <taxon>Insecta</taxon>
        <taxon>Pterygota</taxon>
        <taxon>Neoptera</taxon>
        <taxon>Endopterygota</taxon>
        <taxon>Diptera</taxon>
        <taxon>Nematocera</taxon>
        <taxon>Culicoidea</taxon>
        <taxon>Culicidae</taxon>
        <taxon>Anophelinae</taxon>
        <taxon>Anopheles</taxon>
        <taxon>culicifacies species complex</taxon>
    </lineage>
</organism>
<dbReference type="PANTHER" id="PTHR42643:SF30">
    <property type="entry name" value="IONOTROPIC RECEPTOR 40A-RELATED"/>
    <property type="match status" value="1"/>
</dbReference>
<evidence type="ECO:0000256" key="1">
    <source>
        <dbReference type="ARBA" id="ARBA00004651"/>
    </source>
</evidence>
<evidence type="ECO:0000256" key="6">
    <source>
        <dbReference type="ARBA" id="ARBA00023170"/>
    </source>
</evidence>
<dbReference type="PANTHER" id="PTHR42643">
    <property type="entry name" value="IONOTROPIC RECEPTOR 20A-RELATED"/>
    <property type="match status" value="1"/>
</dbReference>
<feature type="transmembrane region" description="Helical" evidence="8">
    <location>
        <begin position="1038"/>
        <end position="1055"/>
    </location>
</feature>
<dbReference type="EMBL" id="AXCM01004750">
    <property type="status" value="NOT_ANNOTATED_CDS"/>
    <property type="molecule type" value="Genomic_DNA"/>
</dbReference>
<dbReference type="Gene3D" id="1.10.287.70">
    <property type="match status" value="1"/>
</dbReference>
<keyword evidence="3 8" id="KW-0812">Transmembrane</keyword>
<evidence type="ECO:0000256" key="3">
    <source>
        <dbReference type="ARBA" id="ARBA00022692"/>
    </source>
</evidence>
<evidence type="ECO:0000256" key="4">
    <source>
        <dbReference type="ARBA" id="ARBA00022989"/>
    </source>
</evidence>
<reference evidence="10" key="2">
    <citation type="submission" date="2020-05" db="UniProtKB">
        <authorList>
            <consortium name="EnsemblMetazoa"/>
        </authorList>
    </citation>
    <scope>IDENTIFICATION</scope>
    <source>
        <strain evidence="10">A-37</strain>
    </source>
</reference>
<feature type="transmembrane region" description="Helical" evidence="8">
    <location>
        <begin position="1067"/>
        <end position="1091"/>
    </location>
</feature>
<feature type="signal peptide" evidence="9">
    <location>
        <begin position="1"/>
        <end position="18"/>
    </location>
</feature>
<keyword evidence="7" id="KW-0325">Glycoprotein</keyword>
<reference evidence="11" key="1">
    <citation type="submission" date="2013-09" db="EMBL/GenBank/DDBJ databases">
        <title>The Genome Sequence of Anopheles culicifacies species A.</title>
        <authorList>
            <consortium name="The Broad Institute Genomics Platform"/>
            <person name="Neafsey D.E."/>
            <person name="Besansky N."/>
            <person name="Howell P."/>
            <person name="Walton C."/>
            <person name="Young S.K."/>
            <person name="Zeng Q."/>
            <person name="Gargeya S."/>
            <person name="Fitzgerald M."/>
            <person name="Haas B."/>
            <person name="Abouelleil A."/>
            <person name="Allen A.W."/>
            <person name="Alvarado L."/>
            <person name="Arachchi H.M."/>
            <person name="Berlin A.M."/>
            <person name="Chapman S.B."/>
            <person name="Gainer-Dewar J."/>
            <person name="Goldberg J."/>
            <person name="Griggs A."/>
            <person name="Gujja S."/>
            <person name="Hansen M."/>
            <person name="Howarth C."/>
            <person name="Imamovic A."/>
            <person name="Ireland A."/>
            <person name="Larimer J."/>
            <person name="McCowan C."/>
            <person name="Murphy C."/>
            <person name="Pearson M."/>
            <person name="Poon T.W."/>
            <person name="Priest M."/>
            <person name="Roberts A."/>
            <person name="Saif S."/>
            <person name="Shea T."/>
            <person name="Sisk P."/>
            <person name="Sykes S."/>
            <person name="Wortman J."/>
            <person name="Nusbaum C."/>
            <person name="Birren B."/>
        </authorList>
    </citation>
    <scope>NUCLEOTIDE SEQUENCE [LARGE SCALE GENOMIC DNA]</scope>
    <source>
        <strain evidence="11">A-37</strain>
    </source>
</reference>
<dbReference type="Proteomes" id="UP000075883">
    <property type="component" value="Unassembled WGS sequence"/>
</dbReference>
<keyword evidence="2" id="KW-1003">Cell membrane</keyword>
<name>A0A182M6M1_9DIPT</name>
<evidence type="ECO:0000256" key="9">
    <source>
        <dbReference type="SAM" id="SignalP"/>
    </source>
</evidence>
<evidence type="ECO:0000256" key="2">
    <source>
        <dbReference type="ARBA" id="ARBA00022475"/>
    </source>
</evidence>
<feature type="transmembrane region" description="Helical" evidence="8">
    <location>
        <begin position="1013"/>
        <end position="1032"/>
    </location>
</feature>
<feature type="transmembrane region" description="Helical" evidence="8">
    <location>
        <begin position="145"/>
        <end position="167"/>
    </location>
</feature>
<keyword evidence="4 8" id="KW-1133">Transmembrane helix</keyword>
<evidence type="ECO:0000256" key="7">
    <source>
        <dbReference type="ARBA" id="ARBA00023180"/>
    </source>
</evidence>
<feature type="transmembrane region" description="Helical" evidence="8">
    <location>
        <begin position="579"/>
        <end position="600"/>
    </location>
</feature>
<feature type="transmembrane region" description="Helical" evidence="8">
    <location>
        <begin position="245"/>
        <end position="267"/>
    </location>
</feature>
<dbReference type="EnsemblMetazoa" id="ACUA010763-RA">
    <property type="protein sequence ID" value="ACUA010763-PA"/>
    <property type="gene ID" value="ACUA010763"/>
</dbReference>
<sequence>MYSVVRFLVVTFVPLMSGELTPVPSVDESSLRALRQGIDLIAVLPKDAMESVRDYASMVYRCVTYYFYYDPESFAGAWVMERNGRSIHALDDVGSGWDMQGQTMTFLNLDQYRDATQDIALGQTIARRHNGSFLMARSLMQCHDYMYSVMYAVAIGSFVTLPEMFQLCFVVPKSASKTIFSILSDPFDVYCWGAFLWTICMISVLLSFLGESYRRYNVGLVFLELVMHALNGPSHRYGGRFEVRIIGLFMLMNIVLLSCYQSLIISLMSSDRYEPELDTMEQINDTCQFQSDVFMQSLGYRFKNTFYTFELLGTHEQMWSNKICYMVLCSDITTGHTRIETQGNTYEKDGHSLNEYFRYSKVLSEHMDKSAVFIAVVPSDLLQSMRKYAARRYKCMMYYFHYDPVTFTGSWIIEQESKMTYSLEQFGDGWDLRGQTFAYLNADSERETPLDVDLGWTIARRHNGSFKEAEGVMECYDYMYSQRFGISMGTFTILPEMIQMCFVVPRSTLKSIFSILLDPFDPYSWGAFGLTVVVVSFLLALFGESYQRYNVALICLELVMNALNGPTHTFKSRFEVQMIGLFMLMNVVLISCYQSLIISLMSSVRYDEELDTIEQVNETCYFQRDVFLEILGHRFKNIFHTFELYGTFEHMWTNKSLVISFISSPRFDPQLDTFDAINDTCLFMYDVHLSSLGYHFKNTHDTYEIFDSTETLWEVKWCTMVICSEAEYVMANIGAVDRPGKIDPDSIQLYREEEWIAIKKQLKYFRYSKARVQSMMALYRVTNQSPVRKQLAYYTQAFIEAQLEHYPLLRKRIPKPREILEDTLASVTLREMSIKDLLIAWLLYCVGIMVANRHYDTAVKRIFIFPESELGSFLSKAPSIPTCMSYMFAYNPRTLNGSWTIYQSAGITWTLEEFHQFDRNMRGYEIRYVTTHILRDITYDLEIGNTIAHRHNATFKRDMELIPKKCVDYDHNPMYLGVSQYIPLPEKSELCFVVPKSAPKSVFLVLIDPYDRVSWIAFGVTIVAISLVLYWFGESSRHNNIILVILEMLMIVLNGPSHELIDRFERFVVGWFMLLSIVVISGYQSLVISFLSSPRYNPQIDTFDAINDTCLFKHDVHLTNLGYRFKHTLIPNKYDPNDYRAVETLWKVKFCAMVTCTEAEYVMTHLGAVDRPRRNNLGSTTAHSEREWKEIKHKFQYYRYSKARVQSMMGLYSVSFESPVRQHLAYYTQAFIEGRAGAFVYQENQTHHNRQIHQDKKMYEKDFFWTILTEQAKICEKADIID</sequence>
<keyword evidence="9" id="KW-0732">Signal</keyword>
<comment type="subcellular location">
    <subcellularLocation>
        <location evidence="1">Cell membrane</location>
        <topology evidence="1">Multi-pass membrane protein</topology>
    </subcellularLocation>
</comment>
<evidence type="ECO:0000256" key="5">
    <source>
        <dbReference type="ARBA" id="ARBA00023136"/>
    </source>
</evidence>
<feature type="transmembrane region" description="Helical" evidence="8">
    <location>
        <begin position="187"/>
        <end position="209"/>
    </location>
</feature>
<proteinExistence type="predicted"/>
<evidence type="ECO:0008006" key="12">
    <source>
        <dbReference type="Google" id="ProtNLM"/>
    </source>
</evidence>
<protein>
    <recommendedName>
        <fullName evidence="12">Ionotropic glutamate receptor C-terminal domain-containing protein</fullName>
    </recommendedName>
</protein>
<dbReference type="VEuPathDB" id="VectorBase:ACUA010763"/>
<keyword evidence="11" id="KW-1185">Reference proteome</keyword>
<keyword evidence="5 8" id="KW-0472">Membrane</keyword>
<dbReference type="InterPro" id="IPR052192">
    <property type="entry name" value="Insect_Ionotropic_Sensory_Rcpt"/>
</dbReference>
<evidence type="ECO:0000313" key="10">
    <source>
        <dbReference type="EnsemblMetazoa" id="ACUA010763-PA"/>
    </source>
</evidence>
<accession>A0A182M6M1</accession>
<feature type="chain" id="PRO_5008127922" description="Ionotropic glutamate receptor C-terminal domain-containing protein" evidence="9">
    <location>
        <begin position="19"/>
        <end position="1282"/>
    </location>
</feature>